<name>A0A1G6EL71_9HYPH</name>
<keyword evidence="3" id="KW-1185">Reference proteome</keyword>
<dbReference type="PANTHER" id="PTHR43344">
    <property type="entry name" value="PHOSPHOSERINE PHOSPHATASE"/>
    <property type="match status" value="1"/>
</dbReference>
<feature type="chain" id="PRO_5011717995" evidence="1">
    <location>
        <begin position="27"/>
        <end position="332"/>
    </location>
</feature>
<dbReference type="InterPro" id="IPR036412">
    <property type="entry name" value="HAD-like_sf"/>
</dbReference>
<dbReference type="InterPro" id="IPR050582">
    <property type="entry name" value="HAD-like_SerB"/>
</dbReference>
<dbReference type="OrthoDB" id="9799365at2"/>
<organism evidence="2 3">
    <name type="scientific">Bauldia litoralis</name>
    <dbReference type="NCBI Taxonomy" id="665467"/>
    <lineage>
        <taxon>Bacteria</taxon>
        <taxon>Pseudomonadati</taxon>
        <taxon>Pseudomonadota</taxon>
        <taxon>Alphaproteobacteria</taxon>
        <taxon>Hyphomicrobiales</taxon>
        <taxon>Kaistiaceae</taxon>
        <taxon>Bauldia</taxon>
    </lineage>
</organism>
<feature type="signal peptide" evidence="1">
    <location>
        <begin position="1"/>
        <end position="26"/>
    </location>
</feature>
<sequence length="332" mass="36084">MRRTAIASAVATCLIGAVAFASAALAQDDALSSWNDGAAKQAIVDFVSAVTEEGGADYVAPADRIATFDNDGTLWVEQPMYVQLAFAFDEVKRMAPDHPEWKDTEPFKSLLAGDMKAVAASGKKGLAQIIGVSHAGMSNAEFTETATNWIKTAKNPKTGRLNTDDIYEPMLELIDYLKANEFDVFIVSGGGIEFMRPWTEATYGIPPQNVVGSSVKMTYKVTDDGPVLMRDAEIAFVDDGPGKPVGIQSHIGKRPIASFGNSDGDYQMLEWATTGPGRTLGMIVHHDDAIREFAYDRDSQFGHLDKAMDDAAKQGWVLISMKDDWAKIFPDE</sequence>
<dbReference type="Pfam" id="PF12710">
    <property type="entry name" value="HAD"/>
    <property type="match status" value="1"/>
</dbReference>
<dbReference type="InterPro" id="IPR023214">
    <property type="entry name" value="HAD_sf"/>
</dbReference>
<reference evidence="2 3" key="1">
    <citation type="submission" date="2016-10" db="EMBL/GenBank/DDBJ databases">
        <authorList>
            <person name="de Groot N.N."/>
        </authorList>
    </citation>
    <scope>NUCLEOTIDE SEQUENCE [LARGE SCALE GENOMIC DNA]</scope>
    <source>
        <strain evidence="2 3">ATCC 35022</strain>
    </source>
</reference>
<keyword evidence="1" id="KW-0732">Signal</keyword>
<evidence type="ECO:0000313" key="2">
    <source>
        <dbReference type="EMBL" id="SDB58140.1"/>
    </source>
</evidence>
<dbReference type="SUPFAM" id="SSF56784">
    <property type="entry name" value="HAD-like"/>
    <property type="match status" value="1"/>
</dbReference>
<evidence type="ECO:0000313" key="3">
    <source>
        <dbReference type="Proteomes" id="UP000199071"/>
    </source>
</evidence>
<evidence type="ECO:0000256" key="1">
    <source>
        <dbReference type="SAM" id="SignalP"/>
    </source>
</evidence>
<dbReference type="AlphaFoldDB" id="A0A1G6EL71"/>
<dbReference type="EMBL" id="FMXQ01000014">
    <property type="protein sequence ID" value="SDB58140.1"/>
    <property type="molecule type" value="Genomic_DNA"/>
</dbReference>
<gene>
    <name evidence="2" type="ORF">SAMN02982931_04646</name>
</gene>
<dbReference type="STRING" id="665467.SAMN02982931_04646"/>
<dbReference type="Proteomes" id="UP000199071">
    <property type="component" value="Unassembled WGS sequence"/>
</dbReference>
<accession>A0A1G6EL71</accession>
<proteinExistence type="predicted"/>
<protein>
    <submittedName>
        <fullName evidence="2">Phosphoserine phosphatase</fullName>
    </submittedName>
</protein>
<dbReference type="RefSeq" id="WP_090881007.1">
    <property type="nucleotide sequence ID" value="NZ_FMXQ01000014.1"/>
</dbReference>
<dbReference type="Gene3D" id="3.40.50.1000">
    <property type="entry name" value="HAD superfamily/HAD-like"/>
    <property type="match status" value="1"/>
</dbReference>